<feature type="transmembrane region" description="Helical" evidence="7">
    <location>
        <begin position="672"/>
        <end position="700"/>
    </location>
</feature>
<evidence type="ECO:0000313" key="9">
    <source>
        <dbReference type="EMBL" id="MBJ8342531.1"/>
    </source>
</evidence>
<proteinExistence type="inferred from homology"/>
<evidence type="ECO:0000256" key="3">
    <source>
        <dbReference type="ARBA" id="ARBA00022475"/>
    </source>
</evidence>
<dbReference type="InterPro" id="IPR050545">
    <property type="entry name" value="Mycobact_MmpL"/>
</dbReference>
<keyword evidence="3" id="KW-1003">Cell membrane</keyword>
<dbReference type="Gene3D" id="1.20.1640.10">
    <property type="entry name" value="Multidrug efflux transporter AcrB transmembrane domain"/>
    <property type="match status" value="2"/>
</dbReference>
<feature type="transmembrane region" description="Helical" evidence="7">
    <location>
        <begin position="255"/>
        <end position="277"/>
    </location>
</feature>
<dbReference type="PANTHER" id="PTHR33406:SF6">
    <property type="entry name" value="MEMBRANE PROTEIN YDGH-RELATED"/>
    <property type="match status" value="1"/>
</dbReference>
<name>A0A934NW72_9NOCA</name>
<evidence type="ECO:0000256" key="6">
    <source>
        <dbReference type="ARBA" id="ARBA00023136"/>
    </source>
</evidence>
<keyword evidence="4 7" id="KW-0812">Transmembrane</keyword>
<dbReference type="InterPro" id="IPR000731">
    <property type="entry name" value="SSD"/>
</dbReference>
<evidence type="ECO:0000256" key="1">
    <source>
        <dbReference type="ARBA" id="ARBA00004651"/>
    </source>
</evidence>
<dbReference type="Proteomes" id="UP000655868">
    <property type="component" value="Unassembled WGS sequence"/>
</dbReference>
<dbReference type="InterPro" id="IPR004869">
    <property type="entry name" value="MMPL_dom"/>
</dbReference>
<dbReference type="EMBL" id="JAEMNV010000012">
    <property type="protein sequence ID" value="MBJ8342531.1"/>
    <property type="molecule type" value="Genomic_DNA"/>
</dbReference>
<evidence type="ECO:0000256" key="2">
    <source>
        <dbReference type="ARBA" id="ARBA00010157"/>
    </source>
</evidence>
<sequence length="746" mass="78203">MSEQIETDQAASGKHRIPRRWPVFAIIAVAIASFLAGGFGGSYQGKLAEVQKNDNASFLPGSAESTKAGDEAATFLNVESIPGFVVFQRTSGLTDEDRAAIGAAQRAVAEVPGVDKPALAAPQYSDDSPQTTANLFVPLVAKENGVVINGAELSVAEKAVVAAAEQAVADREGLTVHPAGPGGLLVAFIDSFEGLDGALLGAALLVVILILLFVYRSPVLWIFPILGAILALGLASLVIYYLAKHEVLTLNGQSQGILSVLVLGAGTDYALLLISRYREELHEYENRFDAMIVAWKESAGAIFASAATVTAGLLCLLFSELNSNKGLGPVAAIGIVCTVVVMMTFLPVSLAAAGRWVFWPRKPKTDHQVDISTHGMWGRVSEAVVTRRRPAWIGATVVLIIGIFGIGMLDTSGLTVEESFTNEPAAVVGQQIYDAKFDKGVGAPAVIVANAAAADQVIRTAGTVEGVSTKPGAICYQVDVVKLAELAKQLPAGGPPAASGEPQCPPANLQVQPINGRTVINATLTDSYDSPEALQTIERLRSALHEVPDADALVGGSSAASLDVQDAAIHDRNLIIPIVLVVIFIVLAVLLRALVAPILLILSVVISFAAALGVSGFAFSHIFDFAGADQSFPLFAFVFLVALGIDYNIFLMTRVREETAVHGTREGIRRGLSVTGGVITSAGIVLAATFAVLGVMPLVFLAELGFAVAFGVLLDTIIVRSILVPALAHDIGKFIWWPSKLASAKD</sequence>
<protein>
    <submittedName>
        <fullName evidence="9">MMPL family transporter</fullName>
    </submittedName>
</protein>
<feature type="transmembrane region" description="Helical" evidence="7">
    <location>
        <begin position="574"/>
        <end position="591"/>
    </location>
</feature>
<evidence type="ECO:0000256" key="7">
    <source>
        <dbReference type="SAM" id="Phobius"/>
    </source>
</evidence>
<feature type="transmembrane region" description="Helical" evidence="7">
    <location>
        <begin position="391"/>
        <end position="409"/>
    </location>
</feature>
<feature type="transmembrane region" description="Helical" evidence="7">
    <location>
        <begin position="706"/>
        <end position="728"/>
    </location>
</feature>
<feature type="transmembrane region" description="Helical" evidence="7">
    <location>
        <begin position="631"/>
        <end position="651"/>
    </location>
</feature>
<gene>
    <name evidence="9" type="ORF">JGU71_26940</name>
</gene>
<evidence type="ECO:0000256" key="5">
    <source>
        <dbReference type="ARBA" id="ARBA00022989"/>
    </source>
</evidence>
<evidence type="ECO:0000313" key="10">
    <source>
        <dbReference type="Proteomes" id="UP000655868"/>
    </source>
</evidence>
<dbReference type="AlphaFoldDB" id="A0A934NW72"/>
<feature type="transmembrane region" description="Helical" evidence="7">
    <location>
        <begin position="197"/>
        <end position="215"/>
    </location>
</feature>
<reference evidence="9" key="1">
    <citation type="submission" date="2020-12" db="EMBL/GenBank/DDBJ databases">
        <title>Antrihabitans popcorni sp. nov. and Antrihabitans auranticaus sp. nov., isolated from a larva cave.</title>
        <authorList>
            <person name="Lee S.D."/>
            <person name="Kim I.S."/>
        </authorList>
    </citation>
    <scope>NUCLEOTIDE SEQUENCE</scope>
    <source>
        <strain evidence="9">YC3-6</strain>
    </source>
</reference>
<comment type="similarity">
    <text evidence="2">Belongs to the resistance-nodulation-cell division (RND) (TC 2.A.6) family. MmpL subfamily.</text>
</comment>
<comment type="subcellular location">
    <subcellularLocation>
        <location evidence="1">Cell membrane</location>
        <topology evidence="1">Multi-pass membrane protein</topology>
    </subcellularLocation>
</comment>
<feature type="transmembrane region" description="Helical" evidence="7">
    <location>
        <begin position="298"/>
        <end position="319"/>
    </location>
</feature>
<accession>A0A934NW72</accession>
<feature type="transmembrane region" description="Helical" evidence="7">
    <location>
        <begin position="21"/>
        <end position="43"/>
    </location>
</feature>
<dbReference type="PANTHER" id="PTHR33406">
    <property type="entry name" value="MEMBRANE PROTEIN MJ1562-RELATED"/>
    <property type="match status" value="1"/>
</dbReference>
<keyword evidence="5 7" id="KW-1133">Transmembrane helix</keyword>
<feature type="transmembrane region" description="Helical" evidence="7">
    <location>
        <begin position="222"/>
        <end position="243"/>
    </location>
</feature>
<feature type="transmembrane region" description="Helical" evidence="7">
    <location>
        <begin position="331"/>
        <end position="358"/>
    </location>
</feature>
<dbReference type="PROSITE" id="PS50156">
    <property type="entry name" value="SSD"/>
    <property type="match status" value="1"/>
</dbReference>
<feature type="transmembrane region" description="Helical" evidence="7">
    <location>
        <begin position="598"/>
        <end position="619"/>
    </location>
</feature>
<dbReference type="GO" id="GO:0005886">
    <property type="term" value="C:plasma membrane"/>
    <property type="evidence" value="ECO:0007669"/>
    <property type="project" value="UniProtKB-SubCell"/>
</dbReference>
<keyword evidence="6 7" id="KW-0472">Membrane</keyword>
<dbReference type="RefSeq" id="WP_199708145.1">
    <property type="nucleotide sequence ID" value="NZ_JAEMNV010000012.1"/>
</dbReference>
<keyword evidence="10" id="KW-1185">Reference proteome</keyword>
<dbReference type="Pfam" id="PF03176">
    <property type="entry name" value="MMPL"/>
    <property type="match status" value="2"/>
</dbReference>
<dbReference type="SUPFAM" id="SSF82866">
    <property type="entry name" value="Multidrug efflux transporter AcrB transmembrane domain"/>
    <property type="match status" value="2"/>
</dbReference>
<evidence type="ECO:0000256" key="4">
    <source>
        <dbReference type="ARBA" id="ARBA00022692"/>
    </source>
</evidence>
<organism evidence="9 10">
    <name type="scientific">Antrihabitans stalagmiti</name>
    <dbReference type="NCBI Taxonomy" id="2799499"/>
    <lineage>
        <taxon>Bacteria</taxon>
        <taxon>Bacillati</taxon>
        <taxon>Actinomycetota</taxon>
        <taxon>Actinomycetes</taxon>
        <taxon>Mycobacteriales</taxon>
        <taxon>Nocardiaceae</taxon>
        <taxon>Antrihabitans</taxon>
    </lineage>
</organism>
<comment type="caution">
    <text evidence="9">The sequence shown here is derived from an EMBL/GenBank/DDBJ whole genome shotgun (WGS) entry which is preliminary data.</text>
</comment>
<evidence type="ECO:0000259" key="8">
    <source>
        <dbReference type="PROSITE" id="PS50156"/>
    </source>
</evidence>
<feature type="domain" description="SSD" evidence="8">
    <location>
        <begin position="601"/>
        <end position="729"/>
    </location>
</feature>